<keyword evidence="2 6" id="KW-0645">Protease</keyword>
<feature type="active site" description="Charge relay system" evidence="5 6">
    <location>
        <position position="434"/>
    </location>
</feature>
<dbReference type="AlphaFoldDB" id="A0A1I6AYN1"/>
<evidence type="ECO:0000256" key="4">
    <source>
        <dbReference type="ARBA" id="ARBA00022825"/>
    </source>
</evidence>
<dbReference type="EMBL" id="FOXS01000006">
    <property type="protein sequence ID" value="SFQ73763.1"/>
    <property type="molecule type" value="Genomic_DNA"/>
</dbReference>
<feature type="active site" description="Charge relay system" evidence="5 6">
    <location>
        <position position="217"/>
    </location>
</feature>
<gene>
    <name evidence="8" type="ORF">SAMN04515668_4052</name>
</gene>
<dbReference type="Pfam" id="PF00082">
    <property type="entry name" value="Peptidase_S8"/>
    <property type="match status" value="1"/>
</dbReference>
<dbReference type="InterPro" id="IPR015500">
    <property type="entry name" value="Peptidase_S8_subtilisin-rel"/>
</dbReference>
<keyword evidence="9" id="KW-1185">Reference proteome</keyword>
<evidence type="ECO:0000256" key="3">
    <source>
        <dbReference type="ARBA" id="ARBA00022801"/>
    </source>
</evidence>
<dbReference type="PROSITE" id="PS51892">
    <property type="entry name" value="SUBTILASE"/>
    <property type="match status" value="1"/>
</dbReference>
<evidence type="ECO:0000313" key="9">
    <source>
        <dbReference type="Proteomes" id="UP000199029"/>
    </source>
</evidence>
<name>A0A1I6AYN1_HYMAR</name>
<comment type="similarity">
    <text evidence="1 6">Belongs to the peptidase S8 family.</text>
</comment>
<dbReference type="PANTHER" id="PTHR43806:SF11">
    <property type="entry name" value="CEREVISIN-RELATED"/>
    <property type="match status" value="1"/>
</dbReference>
<evidence type="ECO:0000256" key="2">
    <source>
        <dbReference type="ARBA" id="ARBA00022670"/>
    </source>
</evidence>
<dbReference type="STRING" id="1227077.SAMN04515668_4052"/>
<proteinExistence type="inferred from homology"/>
<keyword evidence="3 6" id="KW-0378">Hydrolase</keyword>
<evidence type="ECO:0000256" key="1">
    <source>
        <dbReference type="ARBA" id="ARBA00011073"/>
    </source>
</evidence>
<feature type="domain" description="Peptidase S8/S53" evidence="7">
    <location>
        <begin position="169"/>
        <end position="483"/>
    </location>
</feature>
<evidence type="ECO:0000259" key="7">
    <source>
        <dbReference type="Pfam" id="PF00082"/>
    </source>
</evidence>
<dbReference type="PRINTS" id="PR00723">
    <property type="entry name" value="SUBTILISIN"/>
</dbReference>
<dbReference type="InterPro" id="IPR050131">
    <property type="entry name" value="Peptidase_S8_subtilisin-like"/>
</dbReference>
<keyword evidence="4 6" id="KW-0720">Serine protease</keyword>
<evidence type="ECO:0000256" key="6">
    <source>
        <dbReference type="PROSITE-ProRule" id="PRU01240"/>
    </source>
</evidence>
<dbReference type="Gene3D" id="3.40.50.200">
    <property type="entry name" value="Peptidase S8/S53 domain"/>
    <property type="match status" value="1"/>
</dbReference>
<evidence type="ECO:0000256" key="5">
    <source>
        <dbReference type="PIRSR" id="PIRSR615500-1"/>
    </source>
</evidence>
<dbReference type="PROSITE" id="PS00138">
    <property type="entry name" value="SUBTILASE_SER"/>
    <property type="match status" value="1"/>
</dbReference>
<dbReference type="GO" id="GO:0006508">
    <property type="term" value="P:proteolysis"/>
    <property type="evidence" value="ECO:0007669"/>
    <property type="project" value="UniProtKB-KW"/>
</dbReference>
<reference evidence="9" key="1">
    <citation type="submission" date="2016-10" db="EMBL/GenBank/DDBJ databases">
        <authorList>
            <person name="Varghese N."/>
            <person name="Submissions S."/>
        </authorList>
    </citation>
    <scope>NUCLEOTIDE SEQUENCE [LARGE SCALE GENOMIC DNA]</scope>
    <source>
        <strain evidence="9">OR362-8,ATCC BAA-1266,JCM 13504</strain>
    </source>
</reference>
<dbReference type="InterPro" id="IPR023828">
    <property type="entry name" value="Peptidase_S8_Ser-AS"/>
</dbReference>
<dbReference type="InterPro" id="IPR036852">
    <property type="entry name" value="Peptidase_S8/S53_dom_sf"/>
</dbReference>
<accession>A0A1I6AYN1</accession>
<dbReference type="InterPro" id="IPR000209">
    <property type="entry name" value="Peptidase_S8/S53_dom"/>
</dbReference>
<dbReference type="SUPFAM" id="SSF52743">
    <property type="entry name" value="Subtilisin-like"/>
    <property type="match status" value="1"/>
</dbReference>
<organism evidence="8 9">
    <name type="scientific">Hymenobacter arizonensis</name>
    <name type="common">Siccationidurans arizonensis</name>
    <dbReference type="NCBI Taxonomy" id="1227077"/>
    <lineage>
        <taxon>Bacteria</taxon>
        <taxon>Pseudomonadati</taxon>
        <taxon>Bacteroidota</taxon>
        <taxon>Cytophagia</taxon>
        <taxon>Cytophagales</taxon>
        <taxon>Hymenobacteraceae</taxon>
        <taxon>Hymenobacter</taxon>
    </lineage>
</organism>
<protein>
    <submittedName>
        <fullName evidence="8">Serine protease, subtilisin family</fullName>
    </submittedName>
</protein>
<dbReference type="PANTHER" id="PTHR43806">
    <property type="entry name" value="PEPTIDASE S8"/>
    <property type="match status" value="1"/>
</dbReference>
<feature type="active site" description="Charge relay system" evidence="5 6">
    <location>
        <position position="178"/>
    </location>
</feature>
<dbReference type="Proteomes" id="UP000199029">
    <property type="component" value="Unassembled WGS sequence"/>
</dbReference>
<sequence>MWYHTSTRRIIPALCLGLLFVAGCSKDPVSPEGPEASPVYQDSKPKKKDVQLLSKHYIVIYSGDGLPSDLANQTKRAKGKVTAEFKGAGLATATSDDPDFAAQAAKMPGVQAVVNDFVFYSDEVQPARPFVKPASHAGSGVRGNNPFLPLQWGLTAIQAPAAWNTGARGEGVIVADLDTGYDLTHPDLQDNIIGSTSFVTLPGESYDAQHRTYGTSHGTHTAGTIAAADNNEGVIGVAPKAKLLLVKVMSDAGEGQLSWLINGIIYAADHNADVINMSLTALLPRNGKFRDENGKTINNSKATKDLLSALNKATSYARKRGATIIASAGNDGIDTSQDHNWVRMPADASGVIAISATGPMGWGKAPETCNLDRFASYSNYGTPTVAFAAPGGDSRYPDFYEITTLFGYYQPTYAMDMVLSTDHHGGYSWLAGTSMAAPHASGVAALIIGKNGGQMDPARVEAILRASADDLGKPGRDPYYGFGRVNALRAVTQKK</sequence>
<dbReference type="GO" id="GO:0004252">
    <property type="term" value="F:serine-type endopeptidase activity"/>
    <property type="evidence" value="ECO:0007669"/>
    <property type="project" value="UniProtKB-UniRule"/>
</dbReference>
<evidence type="ECO:0000313" key="8">
    <source>
        <dbReference type="EMBL" id="SFQ73763.1"/>
    </source>
</evidence>